<protein>
    <recommendedName>
        <fullName evidence="3">Phage protein</fullName>
    </recommendedName>
</protein>
<organism evidence="1 2">
    <name type="scientific">Acetobacter malorum DSM 14337</name>
    <dbReference type="NCBI Taxonomy" id="1307910"/>
    <lineage>
        <taxon>Bacteria</taxon>
        <taxon>Pseudomonadati</taxon>
        <taxon>Pseudomonadota</taxon>
        <taxon>Alphaproteobacteria</taxon>
        <taxon>Acetobacterales</taxon>
        <taxon>Acetobacteraceae</taxon>
        <taxon>Acetobacter</taxon>
    </lineage>
</organism>
<reference evidence="1" key="1">
    <citation type="submission" date="2013-04" db="EMBL/GenBank/DDBJ databases">
        <title>The genome sequencing project of 58 acetic acid bacteria.</title>
        <authorList>
            <person name="Okamoto-Kainuma A."/>
            <person name="Ishikawa M."/>
            <person name="Umino S."/>
            <person name="Koizumi Y."/>
            <person name="Shiwa Y."/>
            <person name="Yoshikawa H."/>
            <person name="Matsutani M."/>
            <person name="Matsushita K."/>
        </authorList>
    </citation>
    <scope>NUCLEOTIDE SEQUENCE</scope>
    <source>
        <strain evidence="1">DSM 14337</strain>
    </source>
</reference>
<evidence type="ECO:0008006" key="3">
    <source>
        <dbReference type="Google" id="ProtNLM"/>
    </source>
</evidence>
<dbReference type="Proteomes" id="UP001065047">
    <property type="component" value="Unassembled WGS sequence"/>
</dbReference>
<name>A0ABQ0PZF0_9PROT</name>
<proteinExistence type="predicted"/>
<gene>
    <name evidence="1" type="ORF">AA14337_3065</name>
</gene>
<keyword evidence="2" id="KW-1185">Reference proteome</keyword>
<evidence type="ECO:0000313" key="2">
    <source>
        <dbReference type="Proteomes" id="UP001065047"/>
    </source>
</evidence>
<sequence length="216" mass="24602">MSRKTVSATERLKQLPPFFRGSDLTMRFGWDSRLASQYLHAWKSRGLIEGLGGHSDVYANTLFYPHVDWRRATLMAMPTAICIGIEPLRMAGWTTQIQQRPDIAVHQRRPHYKIAPYNVFPMPAVWMREVSEGLSIPPERGMMPALRPAWALADMVKREGWGGCGLDADDLDWDNLSQEEWSDLRHACGVLSVDFDLEFSQACELAENWELDTPAP</sequence>
<evidence type="ECO:0000313" key="1">
    <source>
        <dbReference type="EMBL" id="GBQ85413.1"/>
    </source>
</evidence>
<dbReference type="EMBL" id="BAPF01000054">
    <property type="protein sequence ID" value="GBQ85413.1"/>
    <property type="molecule type" value="Genomic_DNA"/>
</dbReference>
<comment type="caution">
    <text evidence="1">The sequence shown here is derived from an EMBL/GenBank/DDBJ whole genome shotgun (WGS) entry which is preliminary data.</text>
</comment>
<accession>A0ABQ0PZF0</accession>